<evidence type="ECO:0000256" key="1">
    <source>
        <dbReference type="ARBA" id="ARBA00004447"/>
    </source>
</evidence>
<evidence type="ECO:0000256" key="5">
    <source>
        <dbReference type="ARBA" id="ARBA00022692"/>
    </source>
</evidence>
<dbReference type="InterPro" id="IPR001675">
    <property type="entry name" value="Glyco_trans_29"/>
</dbReference>
<evidence type="ECO:0000256" key="8">
    <source>
        <dbReference type="ARBA" id="ARBA00023034"/>
    </source>
</evidence>
<dbReference type="Gene3D" id="3.90.1480.20">
    <property type="entry name" value="Glycosyl transferase family 29"/>
    <property type="match status" value="1"/>
</dbReference>
<keyword evidence="11" id="KW-0325">Glycoprotein</keyword>
<dbReference type="PANTHER" id="PTHR46059:SF1">
    <property type="entry name" value="BETA-GALACTOSIDE ALPHA-2,6-SIALYLTRANSFERASE"/>
    <property type="match status" value="1"/>
</dbReference>
<comment type="similarity">
    <text evidence="2">Belongs to the glycosyltransferase 29 family.</text>
</comment>
<evidence type="ECO:0000256" key="12">
    <source>
        <dbReference type="ARBA" id="ARBA00034249"/>
    </source>
</evidence>
<keyword evidence="14" id="KW-1185">Reference proteome</keyword>
<evidence type="ECO:0000256" key="2">
    <source>
        <dbReference type="ARBA" id="ARBA00006003"/>
    </source>
</evidence>
<evidence type="ECO:0000256" key="4">
    <source>
        <dbReference type="ARBA" id="ARBA00022679"/>
    </source>
</evidence>
<dbReference type="Pfam" id="PF00777">
    <property type="entry name" value="Glyco_transf_29"/>
    <property type="match status" value="1"/>
</dbReference>
<keyword evidence="5" id="KW-0812">Transmembrane</keyword>
<evidence type="ECO:0000313" key="15">
    <source>
        <dbReference type="RefSeq" id="XP_006821875.1"/>
    </source>
</evidence>
<protein>
    <recommendedName>
        <fullName evidence="13">beta-galactoside alpha-(2,6)-sialyltransferase</fullName>
        <ecNumber evidence="13">2.4.3.1</ecNumber>
    </recommendedName>
</protein>
<organism evidence="14 15">
    <name type="scientific">Saccoglossus kowalevskii</name>
    <name type="common">Acorn worm</name>
    <dbReference type="NCBI Taxonomy" id="10224"/>
    <lineage>
        <taxon>Eukaryota</taxon>
        <taxon>Metazoa</taxon>
        <taxon>Hemichordata</taxon>
        <taxon>Enteropneusta</taxon>
        <taxon>Harrimaniidae</taxon>
        <taxon>Saccoglossus</taxon>
    </lineage>
</organism>
<dbReference type="InterPro" id="IPR038578">
    <property type="entry name" value="GT29-like_sf"/>
</dbReference>
<sequence length="201" mass="23416">MKKRVFLLLIAITVCSLTAHLMFLWRSSIPQTPSRTTLAPARNIQNDSPQVKQGNPDLRKILHDYDKQFKEQPANAHEAVLRLNNAPTDRYEESVGRKTSIHLFNSKCFNKEAHINNTEAMFVNTTLVMWQTGPYNGNLYKWYQLKPVKLMLDKYIAWRKVFPSPDFYVIHPRSLWFAWDALEYFNKGNPIKKIVPSSGFT</sequence>
<comment type="catalytic activity">
    <reaction evidence="12">
        <text>a beta-D-galactoside + CMP-N-acetyl-beta-neuraminate = an N-acetyl-alpha-neuraminyl-(2-&gt;6)-beta-D-galactosyl derivative + CMP + H(+)</text>
        <dbReference type="Rhea" id="RHEA:52104"/>
        <dbReference type="ChEBI" id="CHEBI:15378"/>
        <dbReference type="ChEBI" id="CHEBI:28034"/>
        <dbReference type="ChEBI" id="CHEBI:57812"/>
        <dbReference type="ChEBI" id="CHEBI:60377"/>
        <dbReference type="ChEBI" id="CHEBI:136398"/>
        <dbReference type="EC" id="2.4.3.1"/>
    </reaction>
</comment>
<accession>A0ABM0MPD4</accession>
<gene>
    <name evidence="15" type="primary">LOC102806921</name>
</gene>
<dbReference type="PANTHER" id="PTHR46059">
    <property type="entry name" value="BETA-GALACTOSIDE ALPHA-2,6-SIALYLTRANSFERASE"/>
    <property type="match status" value="1"/>
</dbReference>
<dbReference type="EC" id="2.4.3.1" evidence="13"/>
<name>A0ABM0MPD4_SACKO</name>
<keyword evidence="7" id="KW-1133">Transmembrane helix</keyword>
<evidence type="ECO:0000256" key="11">
    <source>
        <dbReference type="ARBA" id="ARBA00023180"/>
    </source>
</evidence>
<evidence type="ECO:0000256" key="3">
    <source>
        <dbReference type="ARBA" id="ARBA00022676"/>
    </source>
</evidence>
<evidence type="ECO:0000313" key="14">
    <source>
        <dbReference type="Proteomes" id="UP000694865"/>
    </source>
</evidence>
<dbReference type="Proteomes" id="UP000694865">
    <property type="component" value="Unplaced"/>
</dbReference>
<evidence type="ECO:0000256" key="9">
    <source>
        <dbReference type="ARBA" id="ARBA00023136"/>
    </source>
</evidence>
<evidence type="ECO:0000256" key="13">
    <source>
        <dbReference type="ARBA" id="ARBA00034329"/>
    </source>
</evidence>
<keyword evidence="3" id="KW-0328">Glycosyltransferase</keyword>
<evidence type="ECO:0000256" key="6">
    <source>
        <dbReference type="ARBA" id="ARBA00022968"/>
    </source>
</evidence>
<feature type="non-terminal residue" evidence="15">
    <location>
        <position position="201"/>
    </location>
</feature>
<evidence type="ECO:0000256" key="7">
    <source>
        <dbReference type="ARBA" id="ARBA00022989"/>
    </source>
</evidence>
<dbReference type="RefSeq" id="XP_006821875.1">
    <property type="nucleotide sequence ID" value="XM_006821812.1"/>
</dbReference>
<reference evidence="15" key="1">
    <citation type="submission" date="2025-08" db="UniProtKB">
        <authorList>
            <consortium name="RefSeq"/>
        </authorList>
    </citation>
    <scope>IDENTIFICATION</scope>
    <source>
        <tissue evidence="15">Testes</tissue>
    </source>
</reference>
<keyword evidence="10" id="KW-1015">Disulfide bond</keyword>
<keyword evidence="8" id="KW-0333">Golgi apparatus</keyword>
<proteinExistence type="inferred from homology"/>
<comment type="subcellular location">
    <subcellularLocation>
        <location evidence="1">Golgi apparatus</location>
        <location evidence="1">Golgi stack membrane</location>
        <topology evidence="1">Single-pass type II membrane protein</topology>
    </subcellularLocation>
</comment>
<keyword evidence="4" id="KW-0808">Transferase</keyword>
<keyword evidence="6" id="KW-0735">Signal-anchor</keyword>
<evidence type="ECO:0000256" key="10">
    <source>
        <dbReference type="ARBA" id="ARBA00023157"/>
    </source>
</evidence>
<dbReference type="GeneID" id="102806921"/>
<keyword evidence="9" id="KW-0472">Membrane</keyword>